<evidence type="ECO:0000259" key="22">
    <source>
        <dbReference type="PROSITE" id="PS51256"/>
    </source>
</evidence>
<dbReference type="Gene3D" id="1.10.510.10">
    <property type="entry name" value="Transferase(Phosphotransferase) domain 1"/>
    <property type="match status" value="1"/>
</dbReference>
<keyword evidence="12" id="KW-0418">Kinase</keyword>
<evidence type="ECO:0000256" key="4">
    <source>
        <dbReference type="ARBA" id="ARBA00009605"/>
    </source>
</evidence>
<dbReference type="RefSeq" id="XP_058983767.1">
    <property type="nucleotide sequence ID" value="XM_059127784.1"/>
</dbReference>
<dbReference type="PROSITE" id="PS00107">
    <property type="entry name" value="PROTEIN_KINASE_ATP"/>
    <property type="match status" value="1"/>
</dbReference>
<dbReference type="Pfam" id="PF08515">
    <property type="entry name" value="TGF_beta_GS"/>
    <property type="match status" value="1"/>
</dbReference>
<dbReference type="InterPro" id="IPR000719">
    <property type="entry name" value="Prot_kinase_dom"/>
</dbReference>
<feature type="binding site" evidence="18">
    <location>
        <position position="305"/>
    </location>
    <ligand>
        <name>ATP</name>
        <dbReference type="ChEBI" id="CHEBI:30616"/>
    </ligand>
</feature>
<keyword evidence="23" id="KW-1185">Reference proteome</keyword>
<keyword evidence="13 18" id="KW-0067">ATP-binding</keyword>
<dbReference type="Pfam" id="PF01064">
    <property type="entry name" value="Activin_recp"/>
    <property type="match status" value="1"/>
</dbReference>
<evidence type="ECO:0000256" key="3">
    <source>
        <dbReference type="ARBA" id="ARBA00004479"/>
    </source>
</evidence>
<accession>A0ABM3VD93</accession>
<keyword evidence="10 20" id="KW-0732">Signal</keyword>
<keyword evidence="11 18" id="KW-0547">Nucleotide-binding</keyword>
<protein>
    <recommendedName>
        <fullName evidence="5">receptor protein serine/threonine kinase</fullName>
        <ecNumber evidence="5">2.7.11.30</ecNumber>
    </recommendedName>
</protein>
<evidence type="ECO:0000313" key="24">
    <source>
        <dbReference type="RefSeq" id="XP_058983767.1"/>
    </source>
</evidence>
<dbReference type="InterPro" id="IPR001245">
    <property type="entry name" value="Ser-Thr/Tyr_kinase_cat_dom"/>
</dbReference>
<dbReference type="SMART" id="SM00220">
    <property type="entry name" value="S_TKc"/>
    <property type="match status" value="1"/>
</dbReference>
<dbReference type="Pfam" id="PF07714">
    <property type="entry name" value="PK_Tyr_Ser-Thr"/>
    <property type="match status" value="1"/>
</dbReference>
<dbReference type="GeneID" id="101891682"/>
<evidence type="ECO:0000256" key="9">
    <source>
        <dbReference type="ARBA" id="ARBA00022723"/>
    </source>
</evidence>
<evidence type="ECO:0000256" key="5">
    <source>
        <dbReference type="ARBA" id="ARBA00012401"/>
    </source>
</evidence>
<dbReference type="Gene3D" id="3.30.200.20">
    <property type="entry name" value="Phosphorylase Kinase, domain 1"/>
    <property type="match status" value="1"/>
</dbReference>
<evidence type="ECO:0000256" key="16">
    <source>
        <dbReference type="ARBA" id="ARBA00023136"/>
    </source>
</evidence>
<dbReference type="PANTHER" id="PTHR23255">
    <property type="entry name" value="TRANSFORMING GROWTH FACTOR-BETA RECEPTOR TYPE I AND II"/>
    <property type="match status" value="1"/>
</dbReference>
<name>A0ABM3VD93_MUSDO</name>
<evidence type="ECO:0000256" key="14">
    <source>
        <dbReference type="ARBA" id="ARBA00022842"/>
    </source>
</evidence>
<dbReference type="PANTHER" id="PTHR23255:SF72">
    <property type="entry name" value="RECEPTOR PROTEIN SERINE_THREONINE KINASE"/>
    <property type="match status" value="1"/>
</dbReference>
<dbReference type="InterPro" id="IPR000333">
    <property type="entry name" value="TGFB_receptor"/>
</dbReference>
<dbReference type="Proteomes" id="UP001652621">
    <property type="component" value="Unplaced"/>
</dbReference>
<evidence type="ECO:0000256" key="17">
    <source>
        <dbReference type="ARBA" id="ARBA00023170"/>
    </source>
</evidence>
<comment type="cofactor">
    <cofactor evidence="2">
        <name>Mg(2+)</name>
        <dbReference type="ChEBI" id="CHEBI:18420"/>
    </cofactor>
</comment>
<evidence type="ECO:0000256" key="11">
    <source>
        <dbReference type="ARBA" id="ARBA00022741"/>
    </source>
</evidence>
<dbReference type="InterPro" id="IPR008271">
    <property type="entry name" value="Ser/Thr_kinase_AS"/>
</dbReference>
<feature type="signal peptide" evidence="20">
    <location>
        <begin position="1"/>
        <end position="23"/>
    </location>
</feature>
<dbReference type="SUPFAM" id="SSF57302">
    <property type="entry name" value="Snake toxin-like"/>
    <property type="match status" value="1"/>
</dbReference>
<proteinExistence type="inferred from homology"/>
<evidence type="ECO:0000256" key="19">
    <source>
        <dbReference type="SAM" id="Phobius"/>
    </source>
</evidence>
<dbReference type="InterPro" id="IPR045860">
    <property type="entry name" value="Snake_toxin-like_sf"/>
</dbReference>
<evidence type="ECO:0000256" key="1">
    <source>
        <dbReference type="ARBA" id="ARBA00001936"/>
    </source>
</evidence>
<evidence type="ECO:0000256" key="12">
    <source>
        <dbReference type="ARBA" id="ARBA00022777"/>
    </source>
</evidence>
<dbReference type="Gene3D" id="2.10.60.10">
    <property type="entry name" value="CD59"/>
    <property type="match status" value="1"/>
</dbReference>
<dbReference type="PROSITE" id="PS00108">
    <property type="entry name" value="PROTEIN_KINASE_ST"/>
    <property type="match status" value="1"/>
</dbReference>
<evidence type="ECO:0000256" key="2">
    <source>
        <dbReference type="ARBA" id="ARBA00001946"/>
    </source>
</evidence>
<comment type="cofactor">
    <cofactor evidence="1">
        <name>Mn(2+)</name>
        <dbReference type="ChEBI" id="CHEBI:29035"/>
    </cofactor>
</comment>
<dbReference type="InterPro" id="IPR003605">
    <property type="entry name" value="GS_dom"/>
</dbReference>
<feature type="transmembrane region" description="Helical" evidence="19">
    <location>
        <begin position="191"/>
        <end position="213"/>
    </location>
</feature>
<keyword evidence="7" id="KW-0808">Transferase</keyword>
<comment type="subcellular location">
    <subcellularLocation>
        <location evidence="3">Membrane</location>
        <topology evidence="3">Single-pass type I membrane protein</topology>
    </subcellularLocation>
</comment>
<keyword evidence="6" id="KW-0723">Serine/threonine-protein kinase</keyword>
<dbReference type="SMART" id="SM00467">
    <property type="entry name" value="GS"/>
    <property type="match status" value="1"/>
</dbReference>
<dbReference type="SUPFAM" id="SSF56112">
    <property type="entry name" value="Protein kinase-like (PK-like)"/>
    <property type="match status" value="1"/>
</dbReference>
<comment type="similarity">
    <text evidence="4">Belongs to the protein kinase superfamily. TKL Ser/Thr protein kinase family. TGFB receptor subfamily.</text>
</comment>
<sequence length="607" mass="69478">MAIIKWTIFIFIICIIHIKLVKGEINGQLLDEHQENMDRETEVQHTNSKEFPIVPAQNSIQPPHPRRHSKAKRRMKRRFKCLSCDAPCHNATQHSHMCLNAMQCYKSRIRDSFGEERVNRGCIMSPEQIPLYCNHNLGNNFGGPRKRNTQTFINLECCTGDYCNDGDFPELPPPADEVTHLNADSSNILKMSIAIFGPFVIISILAYVAIYFIRRNHRKRLEYSRTKQDPDSYLVNDELLRVTSAGDSTLREYLQHSVTSGSGSGMPLLIQRTLAKQVTLVECIGRGKYGEVWRGHWHGENIAVKIFFSRDEESWKRETEIYSTVLLRHENILGFIGSDMTSRNSCTQLWLLTHYYPHGSLFDHLNRNALSHRDMILICLSIANGLVHLHTEIFGTEVSELFSSRTLIRNVINVLLFVLQGKPAMAHRDLKSKNILVKPNGTCVIADFGLAVMHSNVTGKLDFGNNPKVGTKRYMAPEVLDESIDMYNFEALRRTDIYALGLVIWEVCRRTISCGIAEEYKVPYYDVVPSDPSFEDMRKVVCVDNYRPSIPNRWSSDPLMAGMSKLMKECWHQNPNVRLPALRIKKTISKLASADEKLRLDYDEVCV</sequence>
<feature type="domain" description="GS" evidence="22">
    <location>
        <begin position="248"/>
        <end position="277"/>
    </location>
</feature>
<evidence type="ECO:0000256" key="8">
    <source>
        <dbReference type="ARBA" id="ARBA00022692"/>
    </source>
</evidence>
<dbReference type="CDD" id="cd23600">
    <property type="entry name" value="TFP_LU_ECD_Sax"/>
    <property type="match status" value="1"/>
</dbReference>
<dbReference type="PROSITE" id="PS50011">
    <property type="entry name" value="PROTEIN_KINASE_DOM"/>
    <property type="match status" value="1"/>
</dbReference>
<evidence type="ECO:0000259" key="21">
    <source>
        <dbReference type="PROSITE" id="PS50011"/>
    </source>
</evidence>
<dbReference type="InterPro" id="IPR017441">
    <property type="entry name" value="Protein_kinase_ATP_BS"/>
</dbReference>
<keyword evidence="16 19" id="KW-0472">Membrane</keyword>
<evidence type="ECO:0000256" key="6">
    <source>
        <dbReference type="ARBA" id="ARBA00022527"/>
    </source>
</evidence>
<evidence type="ECO:0000313" key="23">
    <source>
        <dbReference type="Proteomes" id="UP001652621"/>
    </source>
</evidence>
<dbReference type="InterPro" id="IPR011009">
    <property type="entry name" value="Kinase-like_dom_sf"/>
</dbReference>
<dbReference type="PROSITE" id="PS51256">
    <property type="entry name" value="GS"/>
    <property type="match status" value="1"/>
</dbReference>
<keyword evidence="9" id="KW-0479">Metal-binding</keyword>
<dbReference type="Pfam" id="PF00069">
    <property type="entry name" value="Pkinase"/>
    <property type="match status" value="1"/>
</dbReference>
<keyword evidence="8 19" id="KW-0812">Transmembrane</keyword>
<keyword evidence="17 24" id="KW-0675">Receptor</keyword>
<organism evidence="23 24">
    <name type="scientific">Musca domestica</name>
    <name type="common">House fly</name>
    <dbReference type="NCBI Taxonomy" id="7370"/>
    <lineage>
        <taxon>Eukaryota</taxon>
        <taxon>Metazoa</taxon>
        <taxon>Ecdysozoa</taxon>
        <taxon>Arthropoda</taxon>
        <taxon>Hexapoda</taxon>
        <taxon>Insecta</taxon>
        <taxon>Pterygota</taxon>
        <taxon>Neoptera</taxon>
        <taxon>Endopterygota</taxon>
        <taxon>Diptera</taxon>
        <taxon>Brachycera</taxon>
        <taxon>Muscomorpha</taxon>
        <taxon>Muscoidea</taxon>
        <taxon>Muscidae</taxon>
        <taxon>Musca</taxon>
    </lineage>
</organism>
<evidence type="ECO:0000256" key="20">
    <source>
        <dbReference type="SAM" id="SignalP"/>
    </source>
</evidence>
<feature type="domain" description="Protein kinase" evidence="21">
    <location>
        <begin position="278"/>
        <end position="591"/>
    </location>
</feature>
<evidence type="ECO:0000256" key="7">
    <source>
        <dbReference type="ARBA" id="ARBA00022679"/>
    </source>
</evidence>
<evidence type="ECO:0000256" key="13">
    <source>
        <dbReference type="ARBA" id="ARBA00022840"/>
    </source>
</evidence>
<feature type="chain" id="PRO_5047158763" description="receptor protein serine/threonine kinase" evidence="20">
    <location>
        <begin position="24"/>
        <end position="607"/>
    </location>
</feature>
<keyword evidence="14" id="KW-0460">Magnesium</keyword>
<evidence type="ECO:0000256" key="18">
    <source>
        <dbReference type="PROSITE-ProRule" id="PRU10141"/>
    </source>
</evidence>
<evidence type="ECO:0000256" key="15">
    <source>
        <dbReference type="ARBA" id="ARBA00022989"/>
    </source>
</evidence>
<reference evidence="24" key="1">
    <citation type="submission" date="2025-08" db="UniProtKB">
        <authorList>
            <consortium name="RefSeq"/>
        </authorList>
    </citation>
    <scope>IDENTIFICATION</scope>
    <source>
        <strain evidence="24">Aabys</strain>
        <tissue evidence="24">Whole body</tissue>
    </source>
</reference>
<keyword evidence="15 19" id="KW-1133">Transmembrane helix</keyword>
<evidence type="ECO:0000256" key="10">
    <source>
        <dbReference type="ARBA" id="ARBA00022729"/>
    </source>
</evidence>
<gene>
    <name evidence="24" type="primary">LOC101891682</name>
</gene>
<dbReference type="InterPro" id="IPR000472">
    <property type="entry name" value="Activin_recp"/>
</dbReference>
<dbReference type="EC" id="2.7.11.30" evidence="5"/>